<protein>
    <submittedName>
        <fullName evidence="1">Uncharacterized protein</fullName>
    </submittedName>
</protein>
<dbReference type="Proteomes" id="UP000466694">
    <property type="component" value="Unassembled WGS sequence"/>
</dbReference>
<name>A0A844AIL2_RHIFR</name>
<sequence length="92" mass="10178">MNGHVIRIERVSPRKGAVEEPELTTRGYRLGDPAHGRRKHHAEHAVYVKSLDDAAVLIGKGFSLWMVAEGKRASLIAPSSLRIVRSDKSEAH</sequence>
<gene>
    <name evidence="1" type="ORF">GHK48_27030</name>
</gene>
<accession>A0A844AIL2</accession>
<dbReference type="RefSeq" id="WP_060563487.1">
    <property type="nucleotide sequence ID" value="NZ_BJNI01000015.1"/>
</dbReference>
<comment type="caution">
    <text evidence="1">The sequence shown here is derived from an EMBL/GenBank/DDBJ whole genome shotgun (WGS) entry which is preliminary data.</text>
</comment>
<evidence type="ECO:0000313" key="2">
    <source>
        <dbReference type="Proteomes" id="UP000466694"/>
    </source>
</evidence>
<proteinExistence type="predicted"/>
<evidence type="ECO:0000313" key="1">
    <source>
        <dbReference type="EMBL" id="MQX11798.1"/>
    </source>
</evidence>
<dbReference type="AlphaFoldDB" id="A0A844AIL2"/>
<dbReference type="EMBL" id="WISZ01000197">
    <property type="protein sequence ID" value="MQX11798.1"/>
    <property type="molecule type" value="Genomic_DNA"/>
</dbReference>
<organism evidence="1 2">
    <name type="scientific">Rhizobium fredii</name>
    <name type="common">Sinorhizobium fredii</name>
    <dbReference type="NCBI Taxonomy" id="380"/>
    <lineage>
        <taxon>Bacteria</taxon>
        <taxon>Pseudomonadati</taxon>
        <taxon>Pseudomonadota</taxon>
        <taxon>Alphaproteobacteria</taxon>
        <taxon>Hyphomicrobiales</taxon>
        <taxon>Rhizobiaceae</taxon>
        <taxon>Sinorhizobium/Ensifer group</taxon>
        <taxon>Sinorhizobium</taxon>
    </lineage>
</organism>
<reference evidence="1 2" key="1">
    <citation type="journal article" date="2013" name="Genome Biol.">
        <title>Comparative genomics of the core and accessory genomes of 48 Sinorhizobium strains comprising five genospecies.</title>
        <authorList>
            <person name="Sugawara M."/>
            <person name="Epstein B."/>
            <person name="Badgley B.D."/>
            <person name="Unno T."/>
            <person name="Xu L."/>
            <person name="Reese J."/>
            <person name="Gyaneshwar P."/>
            <person name="Denny R."/>
            <person name="Mudge J."/>
            <person name="Bharti A.K."/>
            <person name="Farmer A.D."/>
            <person name="May G.D."/>
            <person name="Woodward J.E."/>
            <person name="Medigue C."/>
            <person name="Vallenet D."/>
            <person name="Lajus A."/>
            <person name="Rouy Z."/>
            <person name="Martinez-Vaz B."/>
            <person name="Tiffin P."/>
            <person name="Young N.D."/>
            <person name="Sadowsky M.J."/>
        </authorList>
    </citation>
    <scope>NUCLEOTIDE SEQUENCE [LARGE SCALE GENOMIC DNA]</scope>
    <source>
        <strain evidence="1 2">USDA205</strain>
    </source>
</reference>